<reference evidence="3" key="1">
    <citation type="journal article" date="2014" name="Nat. Commun.">
        <title>Genomic adaptations of the halophilic Dead Sea filamentous fungus Eurotium rubrum.</title>
        <authorList>
            <person name="Kis-Papo T."/>
            <person name="Weig A.R."/>
            <person name="Riley R."/>
            <person name="Persoh D."/>
            <person name="Salamov A."/>
            <person name="Sun H."/>
            <person name="Lipzen A."/>
            <person name="Wasser S.P."/>
            <person name="Rambold G."/>
            <person name="Grigoriev I.V."/>
            <person name="Nevo E."/>
        </authorList>
    </citation>
    <scope>NUCLEOTIDE SEQUENCE [LARGE SCALE GENOMIC DNA]</scope>
    <source>
        <strain evidence="3">CBS 135680</strain>
    </source>
</reference>
<gene>
    <name evidence="2" type="ORF">EURHEDRAFT_167657</name>
</gene>
<name>A0A017S8Q5_ASPRC</name>
<dbReference type="GeneID" id="63692953"/>
<keyword evidence="1" id="KW-0812">Transmembrane</keyword>
<protein>
    <submittedName>
        <fullName evidence="2">Uncharacterized protein</fullName>
    </submittedName>
</protein>
<sequence>MIYGQAVRTVVRCFAFELVWFCGSAFFFFFFFFCFCVLIDTIASVRPALFLFFSFVLVFMCLCVMCYVKRQRPGRSAHVYLIYSGSFIDVPWMPYLCL</sequence>
<keyword evidence="3" id="KW-1185">Reference proteome</keyword>
<dbReference type="RefSeq" id="XP_040636869.1">
    <property type="nucleotide sequence ID" value="XM_040777829.1"/>
</dbReference>
<proteinExistence type="predicted"/>
<evidence type="ECO:0000313" key="2">
    <source>
        <dbReference type="EMBL" id="EYE93181.1"/>
    </source>
</evidence>
<dbReference type="EMBL" id="KK088433">
    <property type="protein sequence ID" value="EYE93181.1"/>
    <property type="molecule type" value="Genomic_DNA"/>
</dbReference>
<evidence type="ECO:0000313" key="3">
    <source>
        <dbReference type="Proteomes" id="UP000019804"/>
    </source>
</evidence>
<dbReference type="HOGENOM" id="CLU_2333288_0_0_1"/>
<evidence type="ECO:0000256" key="1">
    <source>
        <dbReference type="SAM" id="Phobius"/>
    </source>
</evidence>
<dbReference type="Proteomes" id="UP000019804">
    <property type="component" value="Unassembled WGS sequence"/>
</dbReference>
<organism evidence="2 3">
    <name type="scientific">Aspergillus ruber (strain CBS 135680)</name>
    <dbReference type="NCBI Taxonomy" id="1388766"/>
    <lineage>
        <taxon>Eukaryota</taxon>
        <taxon>Fungi</taxon>
        <taxon>Dikarya</taxon>
        <taxon>Ascomycota</taxon>
        <taxon>Pezizomycotina</taxon>
        <taxon>Eurotiomycetes</taxon>
        <taxon>Eurotiomycetidae</taxon>
        <taxon>Eurotiales</taxon>
        <taxon>Aspergillaceae</taxon>
        <taxon>Aspergillus</taxon>
        <taxon>Aspergillus subgen. Aspergillus</taxon>
    </lineage>
</organism>
<keyword evidence="1" id="KW-0472">Membrane</keyword>
<dbReference type="AlphaFoldDB" id="A0A017S8Q5"/>
<feature type="transmembrane region" description="Helical" evidence="1">
    <location>
        <begin position="18"/>
        <end position="42"/>
    </location>
</feature>
<keyword evidence="1" id="KW-1133">Transmembrane helix</keyword>
<accession>A0A017S8Q5</accession>
<feature type="transmembrane region" description="Helical" evidence="1">
    <location>
        <begin position="48"/>
        <end position="68"/>
    </location>
</feature>